<dbReference type="OrthoDB" id="5297629at2"/>
<dbReference type="AlphaFoldDB" id="A0A5B8I983"/>
<accession>A0A5B8I983</accession>
<keyword evidence="3" id="KW-1185">Reference proteome</keyword>
<gene>
    <name evidence="2" type="ORF">Dpoa569_0002775</name>
</gene>
<organism evidence="2 3">
    <name type="scientific">Dickeya poaceiphila</name>
    <dbReference type="NCBI Taxonomy" id="568768"/>
    <lineage>
        <taxon>Bacteria</taxon>
        <taxon>Pseudomonadati</taxon>
        <taxon>Pseudomonadota</taxon>
        <taxon>Gammaproteobacteria</taxon>
        <taxon>Enterobacterales</taxon>
        <taxon>Pectobacteriaceae</taxon>
        <taxon>Dickeya</taxon>
    </lineage>
</organism>
<evidence type="ECO:0000313" key="2">
    <source>
        <dbReference type="EMBL" id="QDX30841.1"/>
    </source>
</evidence>
<dbReference type="EMBL" id="CP042220">
    <property type="protein sequence ID" value="QDX30841.1"/>
    <property type="molecule type" value="Genomic_DNA"/>
</dbReference>
<evidence type="ECO:0000259" key="1">
    <source>
        <dbReference type="Pfam" id="PF09345"/>
    </source>
</evidence>
<dbReference type="InterPro" id="IPR018530">
    <property type="entry name" value="SiaC"/>
</dbReference>
<dbReference type="STRING" id="568768.GCA_000406125_01075"/>
<evidence type="ECO:0000313" key="3">
    <source>
        <dbReference type="Proteomes" id="UP000320591"/>
    </source>
</evidence>
<protein>
    <submittedName>
        <fullName evidence="2">DUF1987 domain-containing protein</fullName>
    </submittedName>
</protein>
<dbReference type="RefSeq" id="WP_042869204.1">
    <property type="nucleotide sequence ID" value="NZ_CM001975.1"/>
</dbReference>
<reference evidence="2 3" key="1">
    <citation type="journal article" date="2019" name="Environ. Microbiol.">
        <title>The phytopathogenic nature of Dickeya aquatica 174/2 and the dynamic early evolution of Dickeya pathogenicity.</title>
        <authorList>
            <person name="Duprey A."/>
            <person name="Taib N."/>
            <person name="Leonard S."/>
            <person name="Garin T."/>
            <person name="Flandrois J.P."/>
            <person name="Nasser W."/>
            <person name="Brochier-Armanet C."/>
            <person name="Reverchon S."/>
        </authorList>
    </citation>
    <scope>NUCLEOTIDE SEQUENCE [LARGE SCALE GENOMIC DNA]</scope>
    <source>
        <strain evidence="2 3">NCPPB 569</strain>
    </source>
</reference>
<proteinExistence type="predicted"/>
<dbReference type="Proteomes" id="UP000320591">
    <property type="component" value="Chromosome"/>
</dbReference>
<sequence>MTDIITTDNIHIAGTTSTPTVDFRFDTHQLSLSGESYPENAAAFYGPLIERVQHYLQTRLDLQTRLATMTTPPTRTDMHVSLPYFNSSSTKMLFSLFNILNQAAQKQLPIALHWYYDQDDDIAEEFGQELHIDFSALDFHPHILE</sequence>
<feature type="domain" description="SiaC family regulatory phosphoprotein" evidence="1">
    <location>
        <begin position="12"/>
        <end position="141"/>
    </location>
</feature>
<name>A0A5B8I983_9GAMM</name>
<dbReference type="KEGG" id="dic:Dpoa569_0002775"/>
<dbReference type="Pfam" id="PF09345">
    <property type="entry name" value="SiaC"/>
    <property type="match status" value="1"/>
</dbReference>